<feature type="transmembrane region" description="Helical" evidence="2">
    <location>
        <begin position="101"/>
        <end position="119"/>
    </location>
</feature>
<dbReference type="RefSeq" id="WP_119311344.1">
    <property type="nucleotide sequence ID" value="NZ_CP034413.3"/>
</dbReference>
<dbReference type="PANTHER" id="PTHR46558">
    <property type="entry name" value="TRACRIPTIONAL REGULATORY PROTEIN-RELATED-RELATED"/>
    <property type="match status" value="1"/>
</dbReference>
<dbReference type="InterPro" id="IPR001387">
    <property type="entry name" value="Cro/C1-type_HTH"/>
</dbReference>
<evidence type="ECO:0000313" key="4">
    <source>
        <dbReference type="EMBL" id="QCI58386.1"/>
    </source>
</evidence>
<proteinExistence type="predicted"/>
<dbReference type="PANTHER" id="PTHR46558:SF4">
    <property type="entry name" value="DNA-BIDING PHAGE PROTEIN"/>
    <property type="match status" value="1"/>
</dbReference>
<dbReference type="AlphaFoldDB" id="A0A4D7AR91"/>
<organism evidence="4 5">
    <name type="scientific">Dysosmobacter welbionis</name>
    <dbReference type="NCBI Taxonomy" id="2093857"/>
    <lineage>
        <taxon>Bacteria</taxon>
        <taxon>Bacillati</taxon>
        <taxon>Bacillota</taxon>
        <taxon>Clostridia</taxon>
        <taxon>Eubacteriales</taxon>
        <taxon>Oscillospiraceae</taxon>
        <taxon>Dysosmobacter</taxon>
    </lineage>
</organism>
<dbReference type="GO" id="GO:0003677">
    <property type="term" value="F:DNA binding"/>
    <property type="evidence" value="ECO:0007669"/>
    <property type="project" value="UniProtKB-KW"/>
</dbReference>
<gene>
    <name evidence="4" type="ORF">EIO64_03350</name>
</gene>
<keyword evidence="2" id="KW-0472">Membrane</keyword>
<evidence type="ECO:0000313" key="5">
    <source>
        <dbReference type="Proteomes" id="UP000298642"/>
    </source>
</evidence>
<dbReference type="Pfam" id="PF01381">
    <property type="entry name" value="HTH_3"/>
    <property type="match status" value="1"/>
</dbReference>
<name>A0A4D7AR91_9FIRM</name>
<dbReference type="Proteomes" id="UP000298642">
    <property type="component" value="Chromosome"/>
</dbReference>
<feature type="domain" description="HTH cro/C1-type" evidence="3">
    <location>
        <begin position="10"/>
        <end position="64"/>
    </location>
</feature>
<dbReference type="Gene3D" id="1.10.260.40">
    <property type="entry name" value="lambda repressor-like DNA-binding domains"/>
    <property type="match status" value="1"/>
</dbReference>
<dbReference type="KEGG" id="obj:EIO64_03350"/>
<keyword evidence="2" id="KW-0812">Transmembrane</keyword>
<evidence type="ECO:0000256" key="1">
    <source>
        <dbReference type="ARBA" id="ARBA00023125"/>
    </source>
</evidence>
<protein>
    <submittedName>
        <fullName evidence="4">Helix-turn-helix domain-containing protein</fullName>
    </submittedName>
</protein>
<keyword evidence="5" id="KW-1185">Reference proteome</keyword>
<accession>A0A4D7AR91</accession>
<dbReference type="EMBL" id="CP034413">
    <property type="protein sequence ID" value="QCI58386.1"/>
    <property type="molecule type" value="Genomic_DNA"/>
</dbReference>
<reference evidence="5" key="1">
    <citation type="submission" date="2018-12" db="EMBL/GenBank/DDBJ databases">
        <title>Dusodibacter welbiota gen. nov., sp. nov., isolated from human faeces and emended description of the Oscillibacter genus.</title>
        <authorList>
            <person name="Le Roy T."/>
            <person name="Van der Smissen P."/>
            <person name="Delzenne N."/>
            <person name="Muccioli G."/>
            <person name="Collet J.F."/>
            <person name="Cani P.D."/>
        </authorList>
    </citation>
    <scope>NUCLEOTIDE SEQUENCE [LARGE SCALE GENOMIC DNA]</scope>
    <source>
        <strain evidence="5">J115</strain>
    </source>
</reference>
<dbReference type="SMART" id="SM00530">
    <property type="entry name" value="HTH_XRE"/>
    <property type="match status" value="1"/>
</dbReference>
<dbReference type="CDD" id="cd00093">
    <property type="entry name" value="HTH_XRE"/>
    <property type="match status" value="1"/>
</dbReference>
<evidence type="ECO:0000259" key="3">
    <source>
        <dbReference type="PROSITE" id="PS50943"/>
    </source>
</evidence>
<keyword evidence="2" id="KW-1133">Transmembrane helix</keyword>
<keyword evidence="1" id="KW-0238">DNA-binding</keyword>
<dbReference type="PROSITE" id="PS50943">
    <property type="entry name" value="HTH_CROC1"/>
    <property type="match status" value="1"/>
</dbReference>
<sequence>MDRTKTGALIAAARKEQNMTQKELAAALHVSDRAVSKWERGAGFPDISLLEPLADTLGLGVLDLLRGERGTVPEPEPTIRQALAFLARQAKERTRRKWSQVLGGTCALLMAGFVLFAILDRAGVFLQEISLEVPATVYSAEGVSAGETTVAIDGSVKILGDRSFEGQFAIHEVETTCREGVHANIRWDAMWTDAQDILFYRPGDNLSLGVERMLYITESMESFGLRLEDGTIIATDEAYVPLLMSGYYYSIRPIFSNQF</sequence>
<evidence type="ECO:0000256" key="2">
    <source>
        <dbReference type="SAM" id="Phobius"/>
    </source>
</evidence>
<dbReference type="InterPro" id="IPR010982">
    <property type="entry name" value="Lambda_DNA-bd_dom_sf"/>
</dbReference>
<dbReference type="GeneID" id="89523207"/>
<dbReference type="SUPFAM" id="SSF47413">
    <property type="entry name" value="lambda repressor-like DNA-binding domains"/>
    <property type="match status" value="1"/>
</dbReference>